<dbReference type="EMBL" id="LR796879">
    <property type="protein sequence ID" value="CAB4171761.1"/>
    <property type="molecule type" value="Genomic_DNA"/>
</dbReference>
<dbReference type="EMBL" id="LR798390">
    <property type="protein sequence ID" value="CAB5228756.1"/>
    <property type="molecule type" value="Genomic_DNA"/>
</dbReference>
<sequence length="31" mass="3522">MDSWKVVIVCLVCFATGFLAGMAKQKFNERE</sequence>
<evidence type="ECO:0000313" key="2">
    <source>
        <dbReference type="EMBL" id="CAB4171761.1"/>
    </source>
</evidence>
<name>A0A6J7XFC7_9CAUD</name>
<keyword evidence="1" id="KW-0472">Membrane</keyword>
<keyword evidence="1" id="KW-0812">Transmembrane</keyword>
<proteinExistence type="predicted"/>
<keyword evidence="1" id="KW-1133">Transmembrane helix</keyword>
<evidence type="ECO:0000313" key="4">
    <source>
        <dbReference type="EMBL" id="CAB5228756.1"/>
    </source>
</evidence>
<dbReference type="EMBL" id="LR797298">
    <property type="protein sequence ID" value="CAB4200125.1"/>
    <property type="molecule type" value="Genomic_DNA"/>
</dbReference>
<reference evidence="4" key="1">
    <citation type="submission" date="2020-05" db="EMBL/GenBank/DDBJ databases">
        <authorList>
            <person name="Chiriac C."/>
            <person name="Salcher M."/>
            <person name="Ghai R."/>
            <person name="Kavagutti S V."/>
        </authorList>
    </citation>
    <scope>NUCLEOTIDE SEQUENCE</scope>
</reference>
<feature type="transmembrane region" description="Helical" evidence="1">
    <location>
        <begin position="6"/>
        <end position="23"/>
    </location>
</feature>
<organism evidence="4">
    <name type="scientific">uncultured Caudovirales phage</name>
    <dbReference type="NCBI Taxonomy" id="2100421"/>
    <lineage>
        <taxon>Viruses</taxon>
        <taxon>Duplodnaviria</taxon>
        <taxon>Heunggongvirae</taxon>
        <taxon>Uroviricota</taxon>
        <taxon>Caudoviricetes</taxon>
        <taxon>Peduoviridae</taxon>
        <taxon>Maltschvirus</taxon>
        <taxon>Maltschvirus maltsch</taxon>
    </lineage>
</organism>
<evidence type="ECO:0000313" key="3">
    <source>
        <dbReference type="EMBL" id="CAB4200125.1"/>
    </source>
</evidence>
<accession>A0A6J7XFC7</accession>
<protein>
    <submittedName>
        <fullName evidence="4">Uncharacterized protein</fullName>
    </submittedName>
</protein>
<gene>
    <name evidence="3" type="ORF">UFOVP1345_26</name>
    <name evidence="4" type="ORF">UFOVP1542_26</name>
    <name evidence="2" type="ORF">UFOVP920_26</name>
</gene>
<evidence type="ECO:0000256" key="1">
    <source>
        <dbReference type="SAM" id="Phobius"/>
    </source>
</evidence>